<dbReference type="AlphaFoldDB" id="A0A655EFH1"/>
<reference evidence="3 4" key="1">
    <citation type="submission" date="2015-03" db="EMBL/GenBank/DDBJ databases">
        <authorList>
            <consortium name="Pathogen Informatics"/>
        </authorList>
    </citation>
    <scope>NUCLEOTIDE SEQUENCE [LARGE SCALE GENOMIC DNA]</scope>
    <source>
        <strain evidence="2 3">A1104</strain>
        <strain evidence="1 4">D4891</strain>
    </source>
</reference>
<accession>A0A655EFH1</accession>
<proteinExistence type="predicted"/>
<evidence type="ECO:0000313" key="2">
    <source>
        <dbReference type="EMBL" id="CNV19798.1"/>
    </source>
</evidence>
<evidence type="ECO:0000313" key="3">
    <source>
        <dbReference type="Proteomes" id="UP000041314"/>
    </source>
</evidence>
<name>A0A655EFH1_SALET</name>
<organism evidence="2 3">
    <name type="scientific">Salmonella enterica subsp. enterica serovar Bovismorbificans</name>
    <dbReference type="NCBI Taxonomy" id="58097"/>
    <lineage>
        <taxon>Bacteria</taxon>
        <taxon>Pseudomonadati</taxon>
        <taxon>Pseudomonadota</taxon>
        <taxon>Gammaproteobacteria</taxon>
        <taxon>Enterobacterales</taxon>
        <taxon>Enterobacteriaceae</taxon>
        <taxon>Salmonella</taxon>
    </lineage>
</organism>
<dbReference type="EMBL" id="CQPD01000042">
    <property type="protein sequence ID" value="CNU84744.1"/>
    <property type="molecule type" value="Genomic_DNA"/>
</dbReference>
<dbReference type="EMBL" id="CQPA01000067">
    <property type="protein sequence ID" value="CNV19798.1"/>
    <property type="molecule type" value="Genomic_DNA"/>
</dbReference>
<evidence type="ECO:0000313" key="4">
    <source>
        <dbReference type="Proteomes" id="UP000042394"/>
    </source>
</evidence>
<dbReference type="Proteomes" id="UP000042394">
    <property type="component" value="Unassembled WGS sequence"/>
</dbReference>
<dbReference type="Proteomes" id="UP000041314">
    <property type="component" value="Unassembled WGS sequence"/>
</dbReference>
<gene>
    <name evidence="2" type="ORF">ERS008198_04627</name>
    <name evidence="1" type="ORF">ERS008207_03626</name>
</gene>
<evidence type="ECO:0000313" key="1">
    <source>
        <dbReference type="EMBL" id="CNU84744.1"/>
    </source>
</evidence>
<sequence>MMTLNSASAEGCAVEWGAIAITVPEVGACTGSILPRPRVSAWPRSTRSPTLTHSSPSAPMCCFKGITKRGAKGTWRSGVPFDWVFISGG</sequence>
<protein>
    <submittedName>
        <fullName evidence="2">Uncharacterized protein</fullName>
    </submittedName>
</protein>